<dbReference type="InterPro" id="IPR004089">
    <property type="entry name" value="MCPsignal_dom"/>
</dbReference>
<dbReference type="PROSITE" id="PS50111">
    <property type="entry name" value="CHEMOTAXIS_TRANSDUC_2"/>
    <property type="match status" value="1"/>
</dbReference>
<dbReference type="Gene3D" id="1.10.287.950">
    <property type="entry name" value="Methyl-accepting chemotaxis protein"/>
    <property type="match status" value="1"/>
</dbReference>
<protein>
    <submittedName>
        <fullName evidence="7">Methyl-accepting chemotaxis protein</fullName>
    </submittedName>
</protein>
<evidence type="ECO:0000313" key="8">
    <source>
        <dbReference type="Proteomes" id="UP001225906"/>
    </source>
</evidence>
<keyword evidence="3" id="KW-0807">Transducer</keyword>
<evidence type="ECO:0000313" key="7">
    <source>
        <dbReference type="EMBL" id="MDP8567339.1"/>
    </source>
</evidence>
<name>A0ABT9JS94_9PROT</name>
<dbReference type="Proteomes" id="UP001225906">
    <property type="component" value="Unassembled WGS sequence"/>
</dbReference>
<dbReference type="Pfam" id="PF00015">
    <property type="entry name" value="MCPsignal"/>
    <property type="match status" value="1"/>
</dbReference>
<evidence type="ECO:0000259" key="5">
    <source>
        <dbReference type="PROSITE" id="PS50111"/>
    </source>
</evidence>
<dbReference type="PANTHER" id="PTHR43531">
    <property type="entry name" value="PROTEIN ICFG"/>
    <property type="match status" value="1"/>
</dbReference>
<dbReference type="SUPFAM" id="SSF58104">
    <property type="entry name" value="Methyl-accepting chemotaxis protein (MCP) signaling domain"/>
    <property type="match status" value="1"/>
</dbReference>
<dbReference type="RefSeq" id="WP_306389065.1">
    <property type="nucleotide sequence ID" value="NZ_JAVCAP010000012.1"/>
</dbReference>
<evidence type="ECO:0000256" key="1">
    <source>
        <dbReference type="ARBA" id="ARBA00022500"/>
    </source>
</evidence>
<evidence type="ECO:0000259" key="6">
    <source>
        <dbReference type="PROSITE" id="PS50885"/>
    </source>
</evidence>
<keyword evidence="1" id="KW-0145">Chemotaxis</keyword>
<dbReference type="Gene3D" id="1.20.120.1530">
    <property type="match status" value="5"/>
</dbReference>
<dbReference type="PRINTS" id="PR00260">
    <property type="entry name" value="CHEMTRNSDUCR"/>
</dbReference>
<dbReference type="PANTHER" id="PTHR43531:SF11">
    <property type="entry name" value="METHYL-ACCEPTING CHEMOTAXIS PROTEIN 3"/>
    <property type="match status" value="1"/>
</dbReference>
<evidence type="ECO:0000256" key="4">
    <source>
        <dbReference type="SAM" id="Coils"/>
    </source>
</evidence>
<dbReference type="InterPro" id="IPR051310">
    <property type="entry name" value="MCP_chemotaxis"/>
</dbReference>
<comment type="similarity">
    <text evidence="2">Belongs to the methyl-accepting chemotaxis (MCP) protein family.</text>
</comment>
<sequence>MTKIRQGDWDSAVQVEHDDPLSQVFTEVALLQDQLRKQAETLKDFVDNMNHMSKEHDAGDIDVMMSVDKFQGEFKTMATGVNSMVSGHIAVKKKAMAVIKAFGEGDFDAPMEQLPGKKAFINDTIEQMRGNLKGFIVDMNHMSKEHDAGDIDVMMSVDKFQGEFKTMATGVNSMVSGHIAVKKKAMAVIKAFGEGDFDAPMEQLPGKKAFINDTIEQMRGNLKGFIVDMNHMSKEHDAGDIDVMMNVDKFQGEFKTMATGVNNMVSGHIAVKKKAMAVIKAFGEGDFDAPMEQLPGKKAFINDTIEQMRGNLKGFIVDMNHMSKEHDAGDIDVMMSVDKFQGEFKTMASGVNTMVSGHIAVKKKAMAVIKAFGDGDFDAPMEQLPGKKAFINDTIEQVRANLKSVAKDTVMLIEAANNGALDVRADSSKYQGEYLKIVKGINDMLDKIVMPINDVMAVLKLVEAGDLTAPVVNQYEGQLEELKQSVNNTIAKLLMVINEVSQSADNIASASEQVNATAQSISQATNEQAASVEETSASVEQMSASINQNTENSKVTDGIASKAAKDANEGGGAVKETVAAMKSIADKISIIDDIAYQTNLLALNAAIEAARAGEHGKGFAVVAAEVRKLAERSQVAAQEIGEVAKNSVGLAERAGSLLDEIVPSINKTSDLVQEIYAASEEQSSGATQITAAMNQLSQATQQNASSSEELAATAEEMSSQAEQLQQLIGFFNVGTQEASSVTAIRKQSKPSRPPMVKASKQKLAPVFGVDIDEAQFVKF</sequence>
<dbReference type="InterPro" id="IPR041395">
    <property type="entry name" value="McpB_HAMP_3rd"/>
</dbReference>
<dbReference type="CDD" id="cd11386">
    <property type="entry name" value="MCP_signal"/>
    <property type="match status" value="1"/>
</dbReference>
<dbReference type="CDD" id="cd17528">
    <property type="entry name" value="HAMP_III"/>
    <property type="match status" value="4"/>
</dbReference>
<dbReference type="Pfam" id="PF18575">
    <property type="entry name" value="HAMP_N3"/>
    <property type="match status" value="4"/>
</dbReference>
<keyword evidence="4" id="KW-0175">Coiled coil</keyword>
<dbReference type="CDD" id="cd17527">
    <property type="entry name" value="HAMP_II"/>
    <property type="match status" value="4"/>
</dbReference>
<feature type="coiled-coil region" evidence="4">
    <location>
        <begin position="689"/>
        <end position="727"/>
    </location>
</feature>
<dbReference type="EMBL" id="JAVCAP010000012">
    <property type="protein sequence ID" value="MDP8567339.1"/>
    <property type="molecule type" value="Genomic_DNA"/>
</dbReference>
<feature type="domain" description="Methyl-accepting transducer" evidence="5">
    <location>
        <begin position="503"/>
        <end position="718"/>
    </location>
</feature>
<evidence type="ECO:0000256" key="3">
    <source>
        <dbReference type="PROSITE-ProRule" id="PRU00284"/>
    </source>
</evidence>
<reference evidence="8" key="1">
    <citation type="journal article" date="2019" name="Int. J. Syst. Evol. Microbiol.">
        <title>The Global Catalogue of Microorganisms (GCM) 10K type strain sequencing project: providing services to taxonomists for standard genome sequencing and annotation.</title>
        <authorList>
            <consortium name="The Broad Institute Genomics Platform"/>
            <consortium name="The Broad Institute Genome Sequencing Center for Infectious Disease"/>
            <person name="Wu L."/>
            <person name="Ma J."/>
        </authorList>
    </citation>
    <scope>NUCLEOTIDE SEQUENCE [LARGE SCALE GENOMIC DNA]</scope>
    <source>
        <strain evidence="8">VKM B-3159</strain>
    </source>
</reference>
<feature type="domain" description="HAMP" evidence="6">
    <location>
        <begin position="446"/>
        <end position="498"/>
    </location>
</feature>
<gene>
    <name evidence="7" type="ORF">Q9291_05720</name>
</gene>
<dbReference type="InterPro" id="IPR003660">
    <property type="entry name" value="HAMP_dom"/>
</dbReference>
<feature type="coiled-coil region" evidence="4">
    <location>
        <begin position="472"/>
        <end position="527"/>
    </location>
</feature>
<dbReference type="SMART" id="SM00283">
    <property type="entry name" value="MA"/>
    <property type="match status" value="1"/>
</dbReference>
<evidence type="ECO:0000256" key="2">
    <source>
        <dbReference type="ARBA" id="ARBA00029447"/>
    </source>
</evidence>
<comment type="caution">
    <text evidence="7">The sequence shown here is derived from an EMBL/GenBank/DDBJ whole genome shotgun (WGS) entry which is preliminary data.</text>
</comment>
<dbReference type="PROSITE" id="PS50885">
    <property type="entry name" value="HAMP"/>
    <property type="match status" value="1"/>
</dbReference>
<organism evidence="7 8">
    <name type="scientific">Methylophilus aquaticus</name>
    <dbReference type="NCBI Taxonomy" id="1971610"/>
    <lineage>
        <taxon>Bacteria</taxon>
        <taxon>Pseudomonadati</taxon>
        <taxon>Pseudomonadota</taxon>
        <taxon>Betaproteobacteria</taxon>
        <taxon>Nitrosomonadales</taxon>
        <taxon>Methylophilaceae</taxon>
        <taxon>Methylophilus</taxon>
    </lineage>
</organism>
<dbReference type="Pfam" id="PF18947">
    <property type="entry name" value="HAMP_2"/>
    <property type="match status" value="1"/>
</dbReference>
<accession>A0ABT9JS94</accession>
<keyword evidence="8" id="KW-1185">Reference proteome</keyword>
<proteinExistence type="inferred from homology"/>
<dbReference type="InterPro" id="IPR004090">
    <property type="entry name" value="Chemotax_Me-accpt_rcpt"/>
</dbReference>